<proteinExistence type="predicted"/>
<reference evidence="2" key="1">
    <citation type="journal article" date="2019" name="Int. J. Syst. Evol. Microbiol.">
        <title>The Global Catalogue of Microorganisms (GCM) 10K type strain sequencing project: providing services to taxonomists for standard genome sequencing and annotation.</title>
        <authorList>
            <consortium name="The Broad Institute Genomics Platform"/>
            <consortium name="The Broad Institute Genome Sequencing Center for Infectious Disease"/>
            <person name="Wu L."/>
            <person name="Ma J."/>
        </authorList>
    </citation>
    <scope>NUCLEOTIDE SEQUENCE [LARGE SCALE GENOMIC DNA]</scope>
    <source>
        <strain evidence="2">JCM 30846</strain>
    </source>
</reference>
<keyword evidence="2" id="KW-1185">Reference proteome</keyword>
<evidence type="ECO:0000313" key="2">
    <source>
        <dbReference type="Proteomes" id="UP001499884"/>
    </source>
</evidence>
<gene>
    <name evidence="1" type="ORF">GCM10023082_35540</name>
</gene>
<comment type="caution">
    <text evidence="1">The sequence shown here is derived from an EMBL/GenBank/DDBJ whole genome shotgun (WGS) entry which is preliminary data.</text>
</comment>
<evidence type="ECO:0000313" key="1">
    <source>
        <dbReference type="EMBL" id="GAA3735284.1"/>
    </source>
</evidence>
<dbReference type="Proteomes" id="UP001499884">
    <property type="component" value="Unassembled WGS sequence"/>
</dbReference>
<protein>
    <recommendedName>
        <fullName evidence="3">Beta-ketoacyl synthase N-terminal domain-containing protein</fullName>
    </recommendedName>
</protein>
<sequence>MALAGSRDRGTTVADLNAAEYGVHLPHSAGAGADQQAVGGFAVAAALAGQGRLTVPVAAVLTLGNAAAAHTS</sequence>
<accession>A0ABP7FAY4</accession>
<organism evidence="1 2">
    <name type="scientific">Streptomyces tremellae</name>
    <dbReference type="NCBI Taxonomy" id="1124239"/>
    <lineage>
        <taxon>Bacteria</taxon>
        <taxon>Bacillati</taxon>
        <taxon>Actinomycetota</taxon>
        <taxon>Actinomycetes</taxon>
        <taxon>Kitasatosporales</taxon>
        <taxon>Streptomycetaceae</taxon>
        <taxon>Streptomyces</taxon>
    </lineage>
</organism>
<dbReference type="EMBL" id="BAABEP010000023">
    <property type="protein sequence ID" value="GAA3735284.1"/>
    <property type="molecule type" value="Genomic_DNA"/>
</dbReference>
<name>A0ABP7FAY4_9ACTN</name>
<evidence type="ECO:0008006" key="3">
    <source>
        <dbReference type="Google" id="ProtNLM"/>
    </source>
</evidence>